<feature type="compositionally biased region" description="Polar residues" evidence="1">
    <location>
        <begin position="1"/>
        <end position="15"/>
    </location>
</feature>
<gene>
    <name evidence="4" type="primary">LOC110798293</name>
</gene>
<feature type="compositionally biased region" description="Basic and acidic residues" evidence="1">
    <location>
        <begin position="466"/>
        <end position="481"/>
    </location>
</feature>
<protein>
    <submittedName>
        <fullName evidence="4">Polyadenylate-binding protein-interacting protein 4 isoform X1</fullName>
    </submittedName>
</protein>
<feature type="compositionally biased region" description="Basic and acidic residues" evidence="1">
    <location>
        <begin position="19"/>
        <end position="31"/>
    </location>
</feature>
<name>A0ABM3RTE3_SPIOL</name>
<dbReference type="Gene3D" id="2.30.30.100">
    <property type="match status" value="1"/>
</dbReference>
<dbReference type="PANTHER" id="PTHR12854">
    <property type="entry name" value="ATAXIN 2-RELATED"/>
    <property type="match status" value="1"/>
</dbReference>
<dbReference type="Pfam" id="PF14438">
    <property type="entry name" value="SM-ATX"/>
    <property type="match status" value="1"/>
</dbReference>
<dbReference type="PANTHER" id="PTHR12854:SF7">
    <property type="entry name" value="ATAXIN-2 HOMOLOG"/>
    <property type="match status" value="1"/>
</dbReference>
<evidence type="ECO:0000256" key="1">
    <source>
        <dbReference type="SAM" id="MobiDB-lite"/>
    </source>
</evidence>
<dbReference type="Proteomes" id="UP000813463">
    <property type="component" value="Chromosome 4"/>
</dbReference>
<reference evidence="4" key="2">
    <citation type="submission" date="2025-08" db="UniProtKB">
        <authorList>
            <consortium name="RefSeq"/>
        </authorList>
    </citation>
    <scope>IDENTIFICATION</scope>
    <source>
        <tissue evidence="4">Leaf</tissue>
    </source>
</reference>
<accession>A0ABM3RTE3</accession>
<dbReference type="InterPro" id="IPR047575">
    <property type="entry name" value="Sm"/>
</dbReference>
<feature type="region of interest" description="Disordered" evidence="1">
    <location>
        <begin position="1"/>
        <end position="61"/>
    </location>
</feature>
<dbReference type="GeneID" id="110798293"/>
<dbReference type="InterPro" id="IPR009604">
    <property type="entry name" value="LsmAD_domain"/>
</dbReference>
<feature type="domain" description="Sm" evidence="2">
    <location>
        <begin position="64"/>
        <end position="149"/>
    </location>
</feature>
<organism evidence="3 4">
    <name type="scientific">Spinacia oleracea</name>
    <name type="common">Spinach</name>
    <dbReference type="NCBI Taxonomy" id="3562"/>
    <lineage>
        <taxon>Eukaryota</taxon>
        <taxon>Viridiplantae</taxon>
        <taxon>Streptophyta</taxon>
        <taxon>Embryophyta</taxon>
        <taxon>Tracheophyta</taxon>
        <taxon>Spermatophyta</taxon>
        <taxon>Magnoliopsida</taxon>
        <taxon>eudicotyledons</taxon>
        <taxon>Gunneridae</taxon>
        <taxon>Pentapetalae</taxon>
        <taxon>Caryophyllales</taxon>
        <taxon>Chenopodiaceae</taxon>
        <taxon>Chenopodioideae</taxon>
        <taxon>Anserineae</taxon>
        <taxon>Spinacia</taxon>
    </lineage>
</organism>
<dbReference type="InterPro" id="IPR045117">
    <property type="entry name" value="ATXN2-like"/>
</dbReference>
<dbReference type="InterPro" id="IPR025852">
    <property type="entry name" value="SM_dom_ATX"/>
</dbReference>
<dbReference type="Pfam" id="PF07145">
    <property type="entry name" value="PAM2"/>
    <property type="match status" value="1"/>
</dbReference>
<sequence>MNLQQAVQPRTSANGFNRRRVEKENSSRMEIKSQPGKSNPDRVTSAGITSGSKGGGSESPSRDRLVYLTTCLIGHHVEVQVKDGSVYSGIFHATNADKDFGVVLKMARLTKDVSLRAQKLTSDSVIKAPSKTLIIPAHELVQIVAKEVPVTRDGLSNELQGESRQDIMLDSYISHSRHVEGGRELEPWLPDKDDPVCPELENVFDSSWTGSWDQFKVNETLFGVKSTFNEELYTTKLERGPRTRELEEEAKRIAREIEGEETNDLHLAEERGVNPYGSFDIDEETKYSAVYRGADDSGCADEDVLLNSRDAETFGDSTGPAFGRSFADVASGKSGKGFEGTRVSSRSSMKDEIHPAQFNASQGFYGSGSLASDHSANLIDRFEDDNRVQENYVDDQGEKILVKETVRAHMLSEEVYIAKTDGESDLRSSWNAKRSGTEKANISLMTATTSDVNTKVVEKTSSGELLEDRSGKVHVLTEPKNSRGRPGSSASSTSETGAATTAPSGPALTPSSSMGSLSSEKSTLNPNAKEFKFNPNAKSFVPSQSPLRPPSPVNDASFYFPNTMPTVPHMHGMPVGIGVGPSFVGPQQMLFNSQAAAMQSPQAYFPANGPQYGQQMILGHPRQVMYMPGYPSEMQYKGRDY</sequence>
<proteinExistence type="predicted"/>
<reference evidence="3" key="1">
    <citation type="journal article" date="2021" name="Nat. Commun.">
        <title>Genomic analyses provide insights into spinach domestication and the genetic basis of agronomic traits.</title>
        <authorList>
            <person name="Cai X."/>
            <person name="Sun X."/>
            <person name="Xu C."/>
            <person name="Sun H."/>
            <person name="Wang X."/>
            <person name="Ge C."/>
            <person name="Zhang Z."/>
            <person name="Wang Q."/>
            <person name="Fei Z."/>
            <person name="Jiao C."/>
            <person name="Wang Q."/>
        </authorList>
    </citation>
    <scope>NUCLEOTIDE SEQUENCE [LARGE SCALE GENOMIC DNA]</scope>
    <source>
        <strain evidence="3">cv. Varoflay</strain>
    </source>
</reference>
<keyword evidence="3" id="KW-1185">Reference proteome</keyword>
<evidence type="ECO:0000313" key="3">
    <source>
        <dbReference type="Proteomes" id="UP000813463"/>
    </source>
</evidence>
<evidence type="ECO:0000259" key="2">
    <source>
        <dbReference type="PROSITE" id="PS52002"/>
    </source>
</evidence>
<feature type="region of interest" description="Disordered" evidence="1">
    <location>
        <begin position="459"/>
        <end position="550"/>
    </location>
</feature>
<dbReference type="Pfam" id="PF06741">
    <property type="entry name" value="LsmAD"/>
    <property type="match status" value="1"/>
</dbReference>
<evidence type="ECO:0000313" key="4">
    <source>
        <dbReference type="RefSeq" id="XP_056698795.1"/>
    </source>
</evidence>
<dbReference type="InterPro" id="IPR009818">
    <property type="entry name" value="PAM2_motif"/>
</dbReference>
<dbReference type="SMART" id="SM01272">
    <property type="entry name" value="LsmAD"/>
    <property type="match status" value="1"/>
</dbReference>
<dbReference type="PROSITE" id="PS52002">
    <property type="entry name" value="SM"/>
    <property type="match status" value="1"/>
</dbReference>
<feature type="compositionally biased region" description="Low complexity" evidence="1">
    <location>
        <begin position="484"/>
        <end position="522"/>
    </location>
</feature>
<dbReference type="RefSeq" id="XP_056698795.1">
    <property type="nucleotide sequence ID" value="XM_056842817.1"/>
</dbReference>